<feature type="transmembrane region" description="Helical" evidence="7">
    <location>
        <begin position="68"/>
        <end position="96"/>
    </location>
</feature>
<accession>A0ABR1QR38</accession>
<dbReference type="EMBL" id="JAQQWE010000002">
    <property type="protein sequence ID" value="KAK7961826.1"/>
    <property type="molecule type" value="Genomic_DNA"/>
</dbReference>
<gene>
    <name evidence="9" type="ORF">PG986_002651</name>
</gene>
<evidence type="ECO:0000256" key="3">
    <source>
        <dbReference type="ARBA" id="ARBA00022989"/>
    </source>
</evidence>
<dbReference type="PANTHER" id="PTHR33048">
    <property type="entry name" value="PTH11-LIKE INTEGRAL MEMBRANE PROTEIN (AFU_ORTHOLOGUE AFUA_5G11245)"/>
    <property type="match status" value="1"/>
</dbReference>
<comment type="caution">
    <text evidence="9">The sequence shown here is derived from an EMBL/GenBank/DDBJ whole genome shotgun (WGS) entry which is preliminary data.</text>
</comment>
<organism evidence="9 10">
    <name type="scientific">Apiospora aurea</name>
    <dbReference type="NCBI Taxonomy" id="335848"/>
    <lineage>
        <taxon>Eukaryota</taxon>
        <taxon>Fungi</taxon>
        <taxon>Dikarya</taxon>
        <taxon>Ascomycota</taxon>
        <taxon>Pezizomycotina</taxon>
        <taxon>Sordariomycetes</taxon>
        <taxon>Xylariomycetidae</taxon>
        <taxon>Amphisphaeriales</taxon>
        <taxon>Apiosporaceae</taxon>
        <taxon>Apiospora</taxon>
    </lineage>
</organism>
<evidence type="ECO:0000256" key="6">
    <source>
        <dbReference type="SAM" id="MobiDB-lite"/>
    </source>
</evidence>
<feature type="transmembrane region" description="Helical" evidence="7">
    <location>
        <begin position="32"/>
        <end position="56"/>
    </location>
</feature>
<dbReference type="InterPro" id="IPR049326">
    <property type="entry name" value="Rhodopsin_dom_fungi"/>
</dbReference>
<evidence type="ECO:0000256" key="5">
    <source>
        <dbReference type="ARBA" id="ARBA00038359"/>
    </source>
</evidence>
<feature type="region of interest" description="Disordered" evidence="6">
    <location>
        <begin position="316"/>
        <end position="346"/>
    </location>
</feature>
<dbReference type="GeneID" id="92071935"/>
<comment type="similarity">
    <text evidence="5">Belongs to the SAT4 family.</text>
</comment>
<dbReference type="PANTHER" id="PTHR33048:SF124">
    <property type="entry name" value="INTEGRAL MEMBRANE PROTEIN"/>
    <property type="match status" value="1"/>
</dbReference>
<evidence type="ECO:0000313" key="10">
    <source>
        <dbReference type="Proteomes" id="UP001391051"/>
    </source>
</evidence>
<feature type="region of interest" description="Disordered" evidence="6">
    <location>
        <begin position="384"/>
        <end position="424"/>
    </location>
</feature>
<reference evidence="9 10" key="1">
    <citation type="submission" date="2023-01" db="EMBL/GenBank/DDBJ databases">
        <title>Analysis of 21 Apiospora genomes using comparative genomics revels a genus with tremendous synthesis potential of carbohydrate active enzymes and secondary metabolites.</title>
        <authorList>
            <person name="Sorensen T."/>
        </authorList>
    </citation>
    <scope>NUCLEOTIDE SEQUENCE [LARGE SCALE GENOMIC DNA]</scope>
    <source>
        <strain evidence="9 10">CBS 24483</strain>
    </source>
</reference>
<dbReference type="Pfam" id="PF20684">
    <property type="entry name" value="Fung_rhodopsin"/>
    <property type="match status" value="1"/>
</dbReference>
<evidence type="ECO:0000256" key="7">
    <source>
        <dbReference type="SAM" id="Phobius"/>
    </source>
</evidence>
<evidence type="ECO:0000256" key="1">
    <source>
        <dbReference type="ARBA" id="ARBA00004141"/>
    </source>
</evidence>
<evidence type="ECO:0000259" key="8">
    <source>
        <dbReference type="Pfam" id="PF20684"/>
    </source>
</evidence>
<dbReference type="Proteomes" id="UP001391051">
    <property type="component" value="Unassembled WGS sequence"/>
</dbReference>
<dbReference type="InterPro" id="IPR052337">
    <property type="entry name" value="SAT4-like"/>
</dbReference>
<sequence length="439" mass="47742">MSTGIDTSGRGTAYMTEPPPGEQRYLSDWPSIAYQVQVSGVVTTVIALITVVLRLFTRVHLVRSGLGLDDLLVVLASFTTCAFLGITFQMCGIAIGRHFWQVTVADYSPYFLAHAVAIQYSTAATMTYSLSVIFSKLSILFLYLRLSPQQSFRFAVITLIVIVSAYALAYQVVSIFSCKPMKAAWDITIADATCVDKEAVYMGLSVSNIIMDVIILLIPIHVVYPLQMSKRQKVSLVMLFATGGLYKSVCASAIKRTVILPPLMHSPDYSWDVAEQFVWSYIEVNAGIICATVPALKPFFVRYLPEMLGASLGSSYGRKSSEPPSLPLSTVVEQNKKRRGTGAKLSSDPYASIEERYLDEDEQKLWTRGAAAGFGNREKMGLDTVVSSPRYPGGADSSSVDSNTGGSGKGHGAHGRSFGSAHGISVTHETRVDYTGRAL</sequence>
<keyword evidence="3 7" id="KW-1133">Transmembrane helix</keyword>
<name>A0ABR1QR38_9PEZI</name>
<protein>
    <recommendedName>
        <fullName evidence="8">Rhodopsin domain-containing protein</fullName>
    </recommendedName>
</protein>
<feature type="transmembrane region" description="Helical" evidence="7">
    <location>
        <begin position="116"/>
        <end position="142"/>
    </location>
</feature>
<keyword evidence="10" id="KW-1185">Reference proteome</keyword>
<feature type="domain" description="Rhodopsin" evidence="8">
    <location>
        <begin position="53"/>
        <end position="301"/>
    </location>
</feature>
<dbReference type="RefSeq" id="XP_066703937.1">
    <property type="nucleotide sequence ID" value="XM_066838873.1"/>
</dbReference>
<feature type="transmembrane region" description="Helical" evidence="7">
    <location>
        <begin position="200"/>
        <end position="224"/>
    </location>
</feature>
<comment type="subcellular location">
    <subcellularLocation>
        <location evidence="1">Membrane</location>
        <topology evidence="1">Multi-pass membrane protein</topology>
    </subcellularLocation>
</comment>
<proteinExistence type="inferred from homology"/>
<evidence type="ECO:0000256" key="2">
    <source>
        <dbReference type="ARBA" id="ARBA00022692"/>
    </source>
</evidence>
<keyword evidence="4 7" id="KW-0472">Membrane</keyword>
<feature type="transmembrane region" description="Helical" evidence="7">
    <location>
        <begin position="154"/>
        <end position="173"/>
    </location>
</feature>
<evidence type="ECO:0000313" key="9">
    <source>
        <dbReference type="EMBL" id="KAK7961826.1"/>
    </source>
</evidence>
<evidence type="ECO:0000256" key="4">
    <source>
        <dbReference type="ARBA" id="ARBA00023136"/>
    </source>
</evidence>
<keyword evidence="2 7" id="KW-0812">Transmembrane</keyword>